<gene>
    <name evidence="7" type="ORF">ESCO_005861</name>
</gene>
<comment type="function">
    <text evidence="5">The H protein shuttles the methylamine group of glycine from the P protein to the T protein.</text>
</comment>
<comment type="subunit">
    <text evidence="5">The glycine cleavage system is composed of four proteins: P, T, L and H.</text>
</comment>
<dbReference type="EMBL" id="LGSR01000028">
    <property type="protein sequence ID" value="KOS17180.1"/>
    <property type="molecule type" value="Genomic_DNA"/>
</dbReference>
<dbReference type="GO" id="GO:0006730">
    <property type="term" value="P:one-carbon metabolic process"/>
    <property type="evidence" value="ECO:0007669"/>
    <property type="project" value="EnsemblFungi"/>
</dbReference>
<sequence>MASIAASLRAVRPALARLAPRAAARPIPSRACFSTTRATLLRKYTESHEWIDLSADGKSGCIGITDFAAKQLGDIVFVELPETGAALAAGESLGAIESVKSASDVLAPIACTVVQANAAVEEEPKRVNQLPEDDSAGGGWIARVEVSEEGLKEFESLMTAEEYKASVEEH</sequence>
<evidence type="ECO:0000313" key="8">
    <source>
        <dbReference type="Proteomes" id="UP000053831"/>
    </source>
</evidence>
<dbReference type="SUPFAM" id="SSF51230">
    <property type="entry name" value="Single hybrid motif"/>
    <property type="match status" value="1"/>
</dbReference>
<proteinExistence type="inferred from homology"/>
<dbReference type="NCBIfam" id="NF002270">
    <property type="entry name" value="PRK01202.1"/>
    <property type="match status" value="1"/>
</dbReference>
<keyword evidence="3 5" id="KW-0809">Transit peptide</keyword>
<keyword evidence="2 4" id="KW-0450">Lipoyl</keyword>
<keyword evidence="5" id="KW-0496">Mitochondrion</keyword>
<dbReference type="PANTHER" id="PTHR11715:SF3">
    <property type="entry name" value="GLYCINE CLEAVAGE SYSTEM H PROTEIN-RELATED"/>
    <property type="match status" value="1"/>
</dbReference>
<dbReference type="PANTHER" id="PTHR11715">
    <property type="entry name" value="GLYCINE CLEAVAGE SYSTEM H PROTEIN"/>
    <property type="match status" value="1"/>
</dbReference>
<dbReference type="InterPro" id="IPR033753">
    <property type="entry name" value="GCV_H/Fam206"/>
</dbReference>
<dbReference type="GO" id="GO:0031405">
    <property type="term" value="F:lipoic acid binding"/>
    <property type="evidence" value="ECO:0007669"/>
    <property type="project" value="EnsemblFungi"/>
</dbReference>
<dbReference type="STRING" id="150374.A0A0M8N025"/>
<dbReference type="PROSITE" id="PS50968">
    <property type="entry name" value="BIOTINYL_LIPOYL"/>
    <property type="match status" value="1"/>
</dbReference>
<evidence type="ECO:0000259" key="6">
    <source>
        <dbReference type="PROSITE" id="PS50968"/>
    </source>
</evidence>
<evidence type="ECO:0000256" key="5">
    <source>
        <dbReference type="RuleBase" id="RU364055"/>
    </source>
</evidence>
<evidence type="ECO:0000313" key="7">
    <source>
        <dbReference type="EMBL" id="KOS17180.1"/>
    </source>
</evidence>
<dbReference type="Gene3D" id="2.40.50.100">
    <property type="match status" value="1"/>
</dbReference>
<comment type="similarity">
    <text evidence="1 5">Belongs to the GcvH family.</text>
</comment>
<comment type="caution">
    <text evidence="7">The sequence shown here is derived from an EMBL/GenBank/DDBJ whole genome shotgun (WGS) entry which is preliminary data.</text>
</comment>
<dbReference type="AlphaFoldDB" id="A0A0M8N025"/>
<evidence type="ECO:0000256" key="4">
    <source>
        <dbReference type="PIRSR" id="PIRSR617453-50"/>
    </source>
</evidence>
<dbReference type="GO" id="GO:0009249">
    <property type="term" value="P:protein lipoylation"/>
    <property type="evidence" value="ECO:0007669"/>
    <property type="project" value="EnsemblFungi"/>
</dbReference>
<dbReference type="InterPro" id="IPR011053">
    <property type="entry name" value="Single_hybrid_motif"/>
</dbReference>
<evidence type="ECO:0000256" key="1">
    <source>
        <dbReference type="ARBA" id="ARBA00009249"/>
    </source>
</evidence>
<comment type="cofactor">
    <cofactor evidence="5">
        <name>(R)-lipoate</name>
        <dbReference type="ChEBI" id="CHEBI:83088"/>
    </cofactor>
    <text evidence="5">Binds 1 lipoyl cofactor covalently.</text>
</comment>
<dbReference type="Pfam" id="PF01597">
    <property type="entry name" value="GCV_H"/>
    <property type="match status" value="1"/>
</dbReference>
<dbReference type="Proteomes" id="UP000053831">
    <property type="component" value="Unassembled WGS sequence"/>
</dbReference>
<protein>
    <recommendedName>
        <fullName evidence="5">Glycine cleavage system H protein</fullName>
    </recommendedName>
</protein>
<dbReference type="GO" id="GO:0019464">
    <property type="term" value="P:glycine decarboxylation via glycine cleavage system"/>
    <property type="evidence" value="ECO:0007669"/>
    <property type="project" value="UniProtKB-UniRule"/>
</dbReference>
<dbReference type="GO" id="GO:0005960">
    <property type="term" value="C:glycine cleavage complex"/>
    <property type="evidence" value="ECO:0007669"/>
    <property type="project" value="UniProtKB-UniRule"/>
</dbReference>
<dbReference type="NCBIfam" id="TIGR00527">
    <property type="entry name" value="gcvH"/>
    <property type="match status" value="1"/>
</dbReference>
<evidence type="ECO:0000256" key="2">
    <source>
        <dbReference type="ARBA" id="ARBA00022823"/>
    </source>
</evidence>
<dbReference type="OrthoDB" id="10264154at2759"/>
<feature type="domain" description="Lipoyl-binding" evidence="6">
    <location>
        <begin position="59"/>
        <end position="145"/>
    </location>
</feature>
<dbReference type="GO" id="GO:0005739">
    <property type="term" value="C:mitochondrion"/>
    <property type="evidence" value="ECO:0007669"/>
    <property type="project" value="UniProtKB-SubCell"/>
</dbReference>
<dbReference type="InterPro" id="IPR003016">
    <property type="entry name" value="2-oxoA_DH_lipoyl-BS"/>
</dbReference>
<dbReference type="HAMAP" id="MF_00272">
    <property type="entry name" value="GcvH"/>
    <property type="match status" value="1"/>
</dbReference>
<reference evidence="7 8" key="1">
    <citation type="submission" date="2015-07" db="EMBL/GenBank/DDBJ databases">
        <title>The genome of the fungus Escovopsis weberi, a specialized disease agent of ant agriculture.</title>
        <authorList>
            <person name="de Man T.J."/>
            <person name="Stajich J.E."/>
            <person name="Kubicek C.P."/>
            <person name="Chenthamara K."/>
            <person name="Atanasova L."/>
            <person name="Druzhinina I.S."/>
            <person name="Birnbaum S."/>
            <person name="Barribeau S.M."/>
            <person name="Teiling C."/>
            <person name="Suen G."/>
            <person name="Currie C."/>
            <person name="Gerardo N.M."/>
        </authorList>
    </citation>
    <scope>NUCLEOTIDE SEQUENCE [LARGE SCALE GENOMIC DNA]</scope>
</reference>
<keyword evidence="8" id="KW-1185">Reference proteome</keyword>
<name>A0A0M8N025_ESCWE</name>
<dbReference type="PROSITE" id="PS00189">
    <property type="entry name" value="LIPOYL"/>
    <property type="match status" value="1"/>
</dbReference>
<dbReference type="InterPro" id="IPR002930">
    <property type="entry name" value="GCV_H"/>
</dbReference>
<dbReference type="CDD" id="cd06848">
    <property type="entry name" value="GCS_H"/>
    <property type="match status" value="1"/>
</dbReference>
<comment type="subcellular location">
    <subcellularLocation>
        <location evidence="5">Mitochondrion</location>
    </subcellularLocation>
</comment>
<accession>A0A0M8N025</accession>
<dbReference type="InterPro" id="IPR017453">
    <property type="entry name" value="GCV_H_sub"/>
</dbReference>
<evidence type="ECO:0000256" key="3">
    <source>
        <dbReference type="ARBA" id="ARBA00022946"/>
    </source>
</evidence>
<organism evidence="7 8">
    <name type="scientific">Escovopsis weberi</name>
    <dbReference type="NCBI Taxonomy" id="150374"/>
    <lineage>
        <taxon>Eukaryota</taxon>
        <taxon>Fungi</taxon>
        <taxon>Dikarya</taxon>
        <taxon>Ascomycota</taxon>
        <taxon>Pezizomycotina</taxon>
        <taxon>Sordariomycetes</taxon>
        <taxon>Hypocreomycetidae</taxon>
        <taxon>Hypocreales</taxon>
        <taxon>Hypocreaceae</taxon>
        <taxon>Escovopsis</taxon>
    </lineage>
</organism>
<feature type="modified residue" description="N6-lipoyllysine" evidence="4">
    <location>
        <position position="100"/>
    </location>
</feature>
<dbReference type="InterPro" id="IPR000089">
    <property type="entry name" value="Biotin_lipoyl"/>
</dbReference>